<feature type="coiled-coil region" evidence="2">
    <location>
        <begin position="33"/>
        <end position="60"/>
    </location>
</feature>
<keyword evidence="2" id="KW-0175">Coiled coil</keyword>
<evidence type="ECO:0000256" key="2">
    <source>
        <dbReference type="SAM" id="Coils"/>
    </source>
</evidence>
<comment type="caution">
    <text evidence="3">The sequence shown here is derived from an EMBL/GenBank/DDBJ whole genome shotgun (WGS) entry which is preliminary data.</text>
</comment>
<dbReference type="InterPro" id="IPR007157">
    <property type="entry name" value="PspA_VIPP1"/>
</dbReference>
<accession>A0AAJ2NR30</accession>
<proteinExistence type="inferred from homology"/>
<dbReference type="PANTHER" id="PTHR31088:SF6">
    <property type="entry name" value="PHAGE SHOCK PROTEIN A"/>
    <property type="match status" value="1"/>
</dbReference>
<dbReference type="Pfam" id="PF04012">
    <property type="entry name" value="PspA_IM30"/>
    <property type="match status" value="1"/>
</dbReference>
<protein>
    <submittedName>
        <fullName evidence="3">PspA/IM30 family protein</fullName>
    </submittedName>
</protein>
<dbReference type="AlphaFoldDB" id="A0AAJ2NR30"/>
<name>A0AAJ2NR30_ALKPS</name>
<sequence length="215" mass="25753">MSALKRIERYIKATIHEGLDRIENPEMMVKQHIRDVKESIKKAERTIQKQRQIQDMLKRDKDMTERLMLKREEQAVDALKSGEDQLAKKLLLDKKHLANQVVRYGELTHKSMEVKHYYEVEIEKLQDQYKQLREKKVELALRMQSAKTHKHVKPAQKQSLIDLDDEFERFDEQLMIREDRVISSSRSDLFEANNEMEVEDEVRRLKEKLNEQASH</sequence>
<dbReference type="Proteomes" id="UP001285636">
    <property type="component" value="Unassembled WGS sequence"/>
</dbReference>
<gene>
    <name evidence="3" type="ORF">RYX45_17070</name>
</gene>
<dbReference type="RefSeq" id="WP_075683135.1">
    <property type="nucleotide sequence ID" value="NZ_CP144224.1"/>
</dbReference>
<dbReference type="EMBL" id="JAWJAY010000005">
    <property type="protein sequence ID" value="MDV2886908.1"/>
    <property type="molecule type" value="Genomic_DNA"/>
</dbReference>
<organism evidence="3 4">
    <name type="scientific">Alkalihalophilus pseudofirmus</name>
    <name type="common">Bacillus pseudofirmus</name>
    <dbReference type="NCBI Taxonomy" id="79885"/>
    <lineage>
        <taxon>Bacteria</taxon>
        <taxon>Bacillati</taxon>
        <taxon>Bacillota</taxon>
        <taxon>Bacilli</taxon>
        <taxon>Bacillales</taxon>
        <taxon>Bacillaceae</taxon>
        <taxon>Alkalihalophilus</taxon>
    </lineage>
</organism>
<evidence type="ECO:0000313" key="4">
    <source>
        <dbReference type="Proteomes" id="UP001285636"/>
    </source>
</evidence>
<feature type="coiled-coil region" evidence="2">
    <location>
        <begin position="115"/>
        <end position="149"/>
    </location>
</feature>
<comment type="similarity">
    <text evidence="1">Belongs to the PspA/Vipp/IM30 family.</text>
</comment>
<dbReference type="PANTHER" id="PTHR31088">
    <property type="entry name" value="MEMBRANE-ASSOCIATED PROTEIN VIPP1, CHLOROPLASTIC"/>
    <property type="match status" value="1"/>
</dbReference>
<evidence type="ECO:0000256" key="1">
    <source>
        <dbReference type="ARBA" id="ARBA00043985"/>
    </source>
</evidence>
<evidence type="ECO:0000313" key="3">
    <source>
        <dbReference type="EMBL" id="MDV2886908.1"/>
    </source>
</evidence>
<reference evidence="3" key="1">
    <citation type="submission" date="2023-10" db="EMBL/GenBank/DDBJ databases">
        <title>Screening of Alkalihalophilus pseudofirmusBZ-TG-HK211 and Its Alleviation of Salt Stress on Rapeseed Growth.</title>
        <authorList>
            <person name="Zhao B."/>
            <person name="Guo T."/>
        </authorList>
    </citation>
    <scope>NUCLEOTIDE SEQUENCE</scope>
    <source>
        <strain evidence="3">BZ-TG-HK211</strain>
    </source>
</reference>